<dbReference type="OrthoDB" id="5482966at2"/>
<evidence type="ECO:0000313" key="2">
    <source>
        <dbReference type="EMBL" id="OJH37024.1"/>
    </source>
</evidence>
<accession>A0A1L9B455</accession>
<dbReference type="EMBL" id="MPIN01000009">
    <property type="protein sequence ID" value="OJH37024.1"/>
    <property type="molecule type" value="Genomic_DNA"/>
</dbReference>
<name>A0A1L9B455_9BACT</name>
<dbReference type="RefSeq" id="WP_071902172.1">
    <property type="nucleotide sequence ID" value="NZ_MPIN01000009.1"/>
</dbReference>
<feature type="domain" description="CHAT" evidence="1">
    <location>
        <begin position="38"/>
        <end position="303"/>
    </location>
</feature>
<evidence type="ECO:0000259" key="1">
    <source>
        <dbReference type="Pfam" id="PF12770"/>
    </source>
</evidence>
<proteinExistence type="predicted"/>
<protein>
    <recommendedName>
        <fullName evidence="1">CHAT domain-containing protein</fullName>
    </recommendedName>
</protein>
<evidence type="ECO:0000313" key="3">
    <source>
        <dbReference type="Proteomes" id="UP000182229"/>
    </source>
</evidence>
<dbReference type="Pfam" id="PF12770">
    <property type="entry name" value="CHAT"/>
    <property type="match status" value="1"/>
</dbReference>
<dbReference type="STRING" id="83449.BON30_31570"/>
<dbReference type="Proteomes" id="UP000182229">
    <property type="component" value="Unassembled WGS sequence"/>
</dbReference>
<sequence>MHLLGPGFDADALHALARRLKTAAEGGMPLEPELARQVQALHRALIQGDLQAVLERLREASDGGPVLLRFMLQDADLQGFPWEALCEPGRDFEFLGNSASLLPVRGVRSPEPWQPREVRGAVRLLAIAPLHPHSLSRLQGTLHESLASGEIEWLEPLTGPRSRKAALFERLRRQPEPHILHFIGHGGLHEGRPVLRLADEEDEESWVSVELLAQQLHGAWGQGPLRLIVLEACEGASPGALASAAELLARTAADAVVAYLWPVRMDVALRCSRAFYRALTRAAREEGDVALSLNEARRSVLAELEGSAEAFSPVLYLRGRDPVLFDFKARKVSPPPLAATTRTEVSPPPAALGRLLEQPFTLLLGNRWEEEAPDFRGLRERLQGELTQKELPVPYELPLSTLAQHFALRIGQEELDYEFQEVFGQAHFMPPLVRLLARRLGPGVHITLLRLPVLEQAIAEQHPRLTLYVIQPSSNADGHAVMMRREAGAVRWERLRQVPSGLEPERDVVVLRLCSGYLPAHLFSRPLLTEDDYLLGVRGLSSLLPFELVEPIQSALSLHPLLLVGMSMLDWSHRMLLYQLFGKRTLMRGSMAVLDPSGREQELWEEGRGLPGKTGVRACESTDEALEDWLEALAAEGRG</sequence>
<dbReference type="AlphaFoldDB" id="A0A1L9B455"/>
<reference evidence="3" key="1">
    <citation type="submission" date="2016-11" db="EMBL/GenBank/DDBJ databases">
        <authorList>
            <person name="Shukria A."/>
            <person name="Stevens D.C."/>
        </authorList>
    </citation>
    <scope>NUCLEOTIDE SEQUENCE [LARGE SCALE GENOMIC DNA]</scope>
    <source>
        <strain evidence="3">Cbfe23</strain>
    </source>
</reference>
<gene>
    <name evidence="2" type="ORF">BON30_31570</name>
</gene>
<dbReference type="InterPro" id="IPR024983">
    <property type="entry name" value="CHAT_dom"/>
</dbReference>
<organism evidence="2 3">
    <name type="scientific">Cystobacter ferrugineus</name>
    <dbReference type="NCBI Taxonomy" id="83449"/>
    <lineage>
        <taxon>Bacteria</taxon>
        <taxon>Pseudomonadati</taxon>
        <taxon>Myxococcota</taxon>
        <taxon>Myxococcia</taxon>
        <taxon>Myxococcales</taxon>
        <taxon>Cystobacterineae</taxon>
        <taxon>Archangiaceae</taxon>
        <taxon>Cystobacter</taxon>
    </lineage>
</organism>
<reference evidence="2 3" key="2">
    <citation type="submission" date="2016-12" db="EMBL/GenBank/DDBJ databases">
        <title>Draft Genome Sequence of Cystobacter ferrugineus Strain Cbfe23.</title>
        <authorList>
            <person name="Akbar S."/>
            <person name="Dowd S.E."/>
            <person name="Stevens D.C."/>
        </authorList>
    </citation>
    <scope>NUCLEOTIDE SEQUENCE [LARGE SCALE GENOMIC DNA]</scope>
    <source>
        <strain evidence="2 3">Cbfe23</strain>
    </source>
</reference>
<keyword evidence="3" id="KW-1185">Reference proteome</keyword>
<comment type="caution">
    <text evidence="2">The sequence shown here is derived from an EMBL/GenBank/DDBJ whole genome shotgun (WGS) entry which is preliminary data.</text>
</comment>